<feature type="domain" description="HTH cro/C1-type" evidence="2">
    <location>
        <begin position="135"/>
        <end position="189"/>
    </location>
</feature>
<sequence length="196" mass="23478">MNIKENEIDKINKTPFMILTLVMILGFITIPSFTIKYEGFKYPLFMFAILYLYKDIKSLSFYDLFEFTHLFNILIFMFFFTIDTIFLSWEIHPNFIYSILDILSYIVIVINVISNLAYRIEEQTRENNPEIIGRLRELRLEKQMTLDELAKELKIACSELRLYEKNCKKADYKTLVSISKYFQVTPDYLVGNFDRR</sequence>
<dbReference type="SUPFAM" id="SSF47413">
    <property type="entry name" value="lambda repressor-like DNA-binding domains"/>
    <property type="match status" value="1"/>
</dbReference>
<dbReference type="SMART" id="SM00530">
    <property type="entry name" value="HTH_XRE"/>
    <property type="match status" value="1"/>
</dbReference>
<dbReference type="RefSeq" id="WP_160198037.1">
    <property type="nucleotide sequence ID" value="NZ_QXXA01000013.1"/>
</dbReference>
<keyword evidence="1" id="KW-0472">Membrane</keyword>
<dbReference type="Gene3D" id="1.10.260.40">
    <property type="entry name" value="lambda repressor-like DNA-binding domains"/>
    <property type="match status" value="1"/>
</dbReference>
<proteinExistence type="predicted"/>
<feature type="transmembrane region" description="Helical" evidence="1">
    <location>
        <begin position="16"/>
        <end position="34"/>
    </location>
</feature>
<feature type="transmembrane region" description="Helical" evidence="1">
    <location>
        <begin position="68"/>
        <end position="89"/>
    </location>
</feature>
<dbReference type="EMBL" id="QXXA01000013">
    <property type="protein sequence ID" value="NBI07569.1"/>
    <property type="molecule type" value="Genomic_DNA"/>
</dbReference>
<comment type="caution">
    <text evidence="3">The sequence shown here is derived from an EMBL/GenBank/DDBJ whole genome shotgun (WGS) entry which is preliminary data.</text>
</comment>
<dbReference type="CDD" id="cd00093">
    <property type="entry name" value="HTH_XRE"/>
    <property type="match status" value="1"/>
</dbReference>
<keyword evidence="4" id="KW-1185">Reference proteome</keyword>
<keyword evidence="1" id="KW-0812">Transmembrane</keyword>
<gene>
    <name evidence="3" type="ORF">D3Z33_11975</name>
</gene>
<dbReference type="InterPro" id="IPR001387">
    <property type="entry name" value="Cro/C1-type_HTH"/>
</dbReference>
<protein>
    <submittedName>
        <fullName evidence="3">XRE family transcriptional regulator</fullName>
    </submittedName>
</protein>
<evidence type="ECO:0000256" key="1">
    <source>
        <dbReference type="SAM" id="Phobius"/>
    </source>
</evidence>
<feature type="transmembrane region" description="Helical" evidence="1">
    <location>
        <begin position="95"/>
        <end position="118"/>
    </location>
</feature>
<reference evidence="3 4" key="1">
    <citation type="submission" date="2018-08" db="EMBL/GenBank/DDBJ databases">
        <title>Murine metabolic-syndrome-specific gut microbial biobank.</title>
        <authorList>
            <person name="Liu C."/>
        </authorList>
    </citation>
    <scope>NUCLEOTIDE SEQUENCE [LARGE SCALE GENOMIC DNA]</scope>
    <source>
        <strain evidence="3 4">583</strain>
    </source>
</reference>
<dbReference type="OrthoDB" id="1739538at2"/>
<evidence type="ECO:0000259" key="2">
    <source>
        <dbReference type="PROSITE" id="PS50943"/>
    </source>
</evidence>
<organism evidence="3 4">
    <name type="scientific">Senegalia massiliensis</name>
    <dbReference type="NCBI Taxonomy" id="1720316"/>
    <lineage>
        <taxon>Bacteria</taxon>
        <taxon>Bacillati</taxon>
        <taxon>Bacillota</taxon>
        <taxon>Clostridia</taxon>
        <taxon>Eubacteriales</taxon>
        <taxon>Clostridiaceae</taxon>
        <taxon>Senegalia</taxon>
    </lineage>
</organism>
<dbReference type="Proteomes" id="UP000467132">
    <property type="component" value="Unassembled WGS sequence"/>
</dbReference>
<keyword evidence="1" id="KW-1133">Transmembrane helix</keyword>
<dbReference type="InterPro" id="IPR010982">
    <property type="entry name" value="Lambda_DNA-bd_dom_sf"/>
</dbReference>
<evidence type="ECO:0000313" key="4">
    <source>
        <dbReference type="Proteomes" id="UP000467132"/>
    </source>
</evidence>
<name>A0A845R0N9_9CLOT</name>
<dbReference type="PROSITE" id="PS50943">
    <property type="entry name" value="HTH_CROC1"/>
    <property type="match status" value="1"/>
</dbReference>
<dbReference type="Pfam" id="PF12844">
    <property type="entry name" value="HTH_19"/>
    <property type="match status" value="1"/>
</dbReference>
<dbReference type="GO" id="GO:0003677">
    <property type="term" value="F:DNA binding"/>
    <property type="evidence" value="ECO:0007669"/>
    <property type="project" value="InterPro"/>
</dbReference>
<dbReference type="AlphaFoldDB" id="A0A845R0N9"/>
<accession>A0A845R0N9</accession>
<evidence type="ECO:0000313" key="3">
    <source>
        <dbReference type="EMBL" id="NBI07569.1"/>
    </source>
</evidence>